<dbReference type="GO" id="GO:0070181">
    <property type="term" value="F:small ribosomal subunit rRNA binding"/>
    <property type="evidence" value="ECO:0007669"/>
    <property type="project" value="TreeGrafter"/>
</dbReference>
<protein>
    <recommendedName>
        <fullName evidence="4">Small ribosomal subunit protein bS18m</fullName>
    </recommendedName>
</protein>
<dbReference type="PRINTS" id="PR00974">
    <property type="entry name" value="RIBOSOMALS18"/>
</dbReference>
<reference evidence="6" key="1">
    <citation type="submission" date="2020-05" db="EMBL/GenBank/DDBJ databases">
        <title>Phylogenomic resolution of chytrid fungi.</title>
        <authorList>
            <person name="Stajich J.E."/>
            <person name="Amses K."/>
            <person name="Simmons R."/>
            <person name="Seto K."/>
            <person name="Myers J."/>
            <person name="Bonds A."/>
            <person name="Quandt C.A."/>
            <person name="Barry K."/>
            <person name="Liu P."/>
            <person name="Grigoriev I."/>
            <person name="Longcore J.E."/>
            <person name="James T.Y."/>
        </authorList>
    </citation>
    <scope>NUCLEOTIDE SEQUENCE</scope>
    <source>
        <strain evidence="6">PLAUS21</strain>
    </source>
</reference>
<keyword evidence="7" id="KW-1185">Reference proteome</keyword>
<dbReference type="PANTHER" id="PTHR13479:SF40">
    <property type="entry name" value="SMALL RIBOSOMAL SUBUNIT PROTEIN BS18M"/>
    <property type="match status" value="1"/>
</dbReference>
<dbReference type="InterPro" id="IPR001648">
    <property type="entry name" value="Ribosomal_bS18"/>
</dbReference>
<evidence type="ECO:0000256" key="1">
    <source>
        <dbReference type="ARBA" id="ARBA00005589"/>
    </source>
</evidence>
<comment type="similarity">
    <text evidence="1 5">Belongs to the bacterial ribosomal protein bS18 family.</text>
</comment>
<dbReference type="Proteomes" id="UP001210925">
    <property type="component" value="Unassembled WGS sequence"/>
</dbReference>
<sequence length="129" mass="14972">MNRLISICKYTTEAAKKPARPNFRLRPKNFLPKSTYSPADLNDKLVIEERELRKPRQEVLPAEDIFAKLNVDPLKEYKNPVILSSFLTKMGHIQPRRKTGLSLDNQKKLAKAIKRARAFGILPFSYQYK</sequence>
<keyword evidence="2 5" id="KW-0689">Ribosomal protein</keyword>
<proteinExistence type="inferred from homology"/>
<keyword evidence="3 5" id="KW-0687">Ribonucleoprotein</keyword>
<evidence type="ECO:0000313" key="6">
    <source>
        <dbReference type="EMBL" id="KAJ3257261.1"/>
    </source>
</evidence>
<dbReference type="EMBL" id="JADGKB010000040">
    <property type="protein sequence ID" value="KAJ3257261.1"/>
    <property type="molecule type" value="Genomic_DNA"/>
</dbReference>
<evidence type="ECO:0000256" key="4">
    <source>
        <dbReference type="ARBA" id="ARBA00035264"/>
    </source>
</evidence>
<organism evidence="6 7">
    <name type="scientific">Boothiomyces macroporosus</name>
    <dbReference type="NCBI Taxonomy" id="261099"/>
    <lineage>
        <taxon>Eukaryota</taxon>
        <taxon>Fungi</taxon>
        <taxon>Fungi incertae sedis</taxon>
        <taxon>Chytridiomycota</taxon>
        <taxon>Chytridiomycota incertae sedis</taxon>
        <taxon>Chytridiomycetes</taxon>
        <taxon>Rhizophydiales</taxon>
        <taxon>Terramycetaceae</taxon>
        <taxon>Boothiomyces</taxon>
    </lineage>
</organism>
<dbReference type="AlphaFoldDB" id="A0AAD5UGT0"/>
<evidence type="ECO:0000313" key="7">
    <source>
        <dbReference type="Proteomes" id="UP001210925"/>
    </source>
</evidence>
<gene>
    <name evidence="6" type="ORF">HK103_004815</name>
</gene>
<dbReference type="HAMAP" id="MF_00270">
    <property type="entry name" value="Ribosomal_bS18"/>
    <property type="match status" value="1"/>
</dbReference>
<dbReference type="Pfam" id="PF01084">
    <property type="entry name" value="Ribosomal_S18"/>
    <property type="match status" value="1"/>
</dbReference>
<evidence type="ECO:0000256" key="2">
    <source>
        <dbReference type="ARBA" id="ARBA00022980"/>
    </source>
</evidence>
<dbReference type="Gene3D" id="4.10.640.10">
    <property type="entry name" value="Ribosomal protein S18"/>
    <property type="match status" value="1"/>
</dbReference>
<dbReference type="InterPro" id="IPR036870">
    <property type="entry name" value="Ribosomal_bS18_sf"/>
</dbReference>
<evidence type="ECO:0000256" key="3">
    <source>
        <dbReference type="ARBA" id="ARBA00023274"/>
    </source>
</evidence>
<dbReference type="GO" id="GO:0003735">
    <property type="term" value="F:structural constituent of ribosome"/>
    <property type="evidence" value="ECO:0007669"/>
    <property type="project" value="InterPro"/>
</dbReference>
<dbReference type="GO" id="GO:0032543">
    <property type="term" value="P:mitochondrial translation"/>
    <property type="evidence" value="ECO:0007669"/>
    <property type="project" value="TreeGrafter"/>
</dbReference>
<accession>A0AAD5UGT0</accession>
<name>A0AAD5UGT0_9FUNG</name>
<dbReference type="SUPFAM" id="SSF46911">
    <property type="entry name" value="Ribosomal protein S18"/>
    <property type="match status" value="1"/>
</dbReference>
<comment type="caution">
    <text evidence="6">The sequence shown here is derived from an EMBL/GenBank/DDBJ whole genome shotgun (WGS) entry which is preliminary data.</text>
</comment>
<dbReference type="PANTHER" id="PTHR13479">
    <property type="entry name" value="30S RIBOSOMAL PROTEIN S18"/>
    <property type="match status" value="1"/>
</dbReference>
<dbReference type="GO" id="GO:0005763">
    <property type="term" value="C:mitochondrial small ribosomal subunit"/>
    <property type="evidence" value="ECO:0007669"/>
    <property type="project" value="TreeGrafter"/>
</dbReference>
<dbReference type="NCBIfam" id="TIGR00165">
    <property type="entry name" value="S18"/>
    <property type="match status" value="1"/>
</dbReference>
<evidence type="ECO:0000256" key="5">
    <source>
        <dbReference type="RuleBase" id="RU003910"/>
    </source>
</evidence>